<reference evidence="2 3" key="1">
    <citation type="journal article" date="2015" name="Genome Announc.">
        <title>Draft Genome of the Euendolithic (true boring) Cyanobacterium Mastigocoleus testarum strain BC008.</title>
        <authorList>
            <person name="Guida B.S."/>
            <person name="Garcia-Pichel F."/>
        </authorList>
    </citation>
    <scope>NUCLEOTIDE SEQUENCE [LARGE SCALE GENOMIC DNA]</scope>
    <source>
        <strain evidence="2 3">BC008</strain>
    </source>
</reference>
<comment type="caution">
    <text evidence="2">The sequence shown here is derived from an EMBL/GenBank/DDBJ whole genome shotgun (WGS) entry which is preliminary data.</text>
</comment>
<accession>A0A0V7ZW32</accession>
<dbReference type="OrthoDB" id="532665at2"/>
<name>A0A0V7ZW32_9CYAN</name>
<dbReference type="EMBL" id="LMTZ01000083">
    <property type="protein sequence ID" value="KST68058.1"/>
    <property type="molecule type" value="Genomic_DNA"/>
</dbReference>
<evidence type="ECO:0000313" key="1">
    <source>
        <dbReference type="EMBL" id="KST68058.1"/>
    </source>
</evidence>
<organism evidence="2 3">
    <name type="scientific">Mastigocoleus testarum BC008</name>
    <dbReference type="NCBI Taxonomy" id="371196"/>
    <lineage>
        <taxon>Bacteria</taxon>
        <taxon>Bacillati</taxon>
        <taxon>Cyanobacteriota</taxon>
        <taxon>Cyanophyceae</taxon>
        <taxon>Nostocales</taxon>
        <taxon>Hapalosiphonaceae</taxon>
        <taxon>Mastigocoleus</taxon>
    </lineage>
</organism>
<evidence type="ECO:0000313" key="3">
    <source>
        <dbReference type="Proteomes" id="UP000053372"/>
    </source>
</evidence>
<evidence type="ECO:0000313" key="2">
    <source>
        <dbReference type="EMBL" id="KST68431.1"/>
    </source>
</evidence>
<dbReference type="Proteomes" id="UP000053372">
    <property type="component" value="Unassembled WGS sequence"/>
</dbReference>
<protein>
    <submittedName>
        <fullName evidence="2">Uncharacterized protein</fullName>
    </submittedName>
</protein>
<sequence length="100" mass="12116">MIRKITTREQRLISLYKNWDFGMTPKQFYTKWGVTYKDIAQICDRSDSTVRNWFRSNSDKHYPTKNDLLHLALMDFLLEHFEEVPENILQWLNIDKLPHA</sequence>
<dbReference type="EMBL" id="LMTZ01000066">
    <property type="protein sequence ID" value="KST68431.1"/>
    <property type="molecule type" value="Genomic_DNA"/>
</dbReference>
<dbReference type="AlphaFoldDB" id="A0A0V7ZW32"/>
<proteinExistence type="predicted"/>
<gene>
    <name evidence="1" type="ORF">BC008_31840</name>
    <name evidence="2" type="ORF">BC008_33285</name>
</gene>
<keyword evidence="3" id="KW-1185">Reference proteome</keyword>